<reference evidence="2" key="1">
    <citation type="submission" date="2013-12" db="EMBL/GenBank/DDBJ databases">
        <title>The Genome Sequence of Aphanomyces astaci APO3.</title>
        <authorList>
            <consortium name="The Broad Institute Genomics Platform"/>
            <person name="Russ C."/>
            <person name="Tyler B."/>
            <person name="van West P."/>
            <person name="Dieguez-Uribeondo J."/>
            <person name="Young S.K."/>
            <person name="Zeng Q."/>
            <person name="Gargeya S."/>
            <person name="Fitzgerald M."/>
            <person name="Abouelleil A."/>
            <person name="Alvarado L."/>
            <person name="Chapman S.B."/>
            <person name="Gainer-Dewar J."/>
            <person name="Goldberg J."/>
            <person name="Griggs A."/>
            <person name="Gujja S."/>
            <person name="Hansen M."/>
            <person name="Howarth C."/>
            <person name="Imamovic A."/>
            <person name="Ireland A."/>
            <person name="Larimer J."/>
            <person name="McCowan C."/>
            <person name="Murphy C."/>
            <person name="Pearson M."/>
            <person name="Poon T.W."/>
            <person name="Priest M."/>
            <person name="Roberts A."/>
            <person name="Saif S."/>
            <person name="Shea T."/>
            <person name="Sykes S."/>
            <person name="Wortman J."/>
            <person name="Nusbaum C."/>
            <person name="Birren B."/>
        </authorList>
    </citation>
    <scope>NUCLEOTIDE SEQUENCE [LARGE SCALE GENOMIC DNA]</scope>
    <source>
        <strain evidence="2">APO3</strain>
    </source>
</reference>
<feature type="compositionally biased region" description="Low complexity" evidence="1">
    <location>
        <begin position="315"/>
        <end position="328"/>
    </location>
</feature>
<evidence type="ECO:0000313" key="2">
    <source>
        <dbReference type="EMBL" id="ETV75096.1"/>
    </source>
</evidence>
<dbReference type="GeneID" id="20812679"/>
<feature type="compositionally biased region" description="Polar residues" evidence="1">
    <location>
        <begin position="188"/>
        <end position="201"/>
    </location>
</feature>
<feature type="compositionally biased region" description="Basic and acidic residues" evidence="1">
    <location>
        <begin position="1077"/>
        <end position="1089"/>
    </location>
</feature>
<feature type="compositionally biased region" description="Low complexity" evidence="1">
    <location>
        <begin position="619"/>
        <end position="638"/>
    </location>
</feature>
<evidence type="ECO:0008006" key="3">
    <source>
        <dbReference type="Google" id="ProtNLM"/>
    </source>
</evidence>
<feature type="compositionally biased region" description="Polar residues" evidence="1">
    <location>
        <begin position="955"/>
        <end position="966"/>
    </location>
</feature>
<dbReference type="OrthoDB" id="79914at2759"/>
<feature type="region of interest" description="Disordered" evidence="1">
    <location>
        <begin position="941"/>
        <end position="966"/>
    </location>
</feature>
<dbReference type="RefSeq" id="XP_009835601.1">
    <property type="nucleotide sequence ID" value="XM_009837299.1"/>
</dbReference>
<feature type="compositionally biased region" description="Low complexity" evidence="1">
    <location>
        <begin position="27"/>
        <end position="39"/>
    </location>
</feature>
<feature type="region of interest" description="Disordered" evidence="1">
    <location>
        <begin position="104"/>
        <end position="651"/>
    </location>
</feature>
<feature type="region of interest" description="Disordered" evidence="1">
    <location>
        <begin position="1059"/>
        <end position="1098"/>
    </location>
</feature>
<feature type="region of interest" description="Disordered" evidence="1">
    <location>
        <begin position="54"/>
        <end position="77"/>
    </location>
</feature>
<feature type="region of interest" description="Disordered" evidence="1">
    <location>
        <begin position="1117"/>
        <end position="1137"/>
    </location>
</feature>
<dbReference type="CDD" id="cd00167">
    <property type="entry name" value="SANT"/>
    <property type="match status" value="1"/>
</dbReference>
<organism evidence="2">
    <name type="scientific">Aphanomyces astaci</name>
    <name type="common">Crayfish plague agent</name>
    <dbReference type="NCBI Taxonomy" id="112090"/>
    <lineage>
        <taxon>Eukaryota</taxon>
        <taxon>Sar</taxon>
        <taxon>Stramenopiles</taxon>
        <taxon>Oomycota</taxon>
        <taxon>Saprolegniomycetes</taxon>
        <taxon>Saprolegniales</taxon>
        <taxon>Verrucalvaceae</taxon>
        <taxon>Aphanomyces</taxon>
    </lineage>
</organism>
<proteinExistence type="predicted"/>
<dbReference type="VEuPathDB" id="FungiDB:H257_10683"/>
<sequence>MQQRDLTTNTVRPGVLFRMRPPPSVISTTAASPSAWSSPYPSLLPRHLLDTEASTPDAKRLSHAATTPGGTPVAKTNVPSSREHFLALYQKSPMPKILIARQQLHQATTAQTPPPSSHSAPTASTPTTQTPRRRYIFRSNAPTTAASPSVPSTPTPKPTAQGIAGRTEPAALTSSSIPLASPAAVTHPSPSTRAPMATSTPPVALRPPTTLRHPLTPSTSRPQLGRGQTPPTPSVRPGSAPTSDLSSRVGPFRRLSSTPLAAPHAKARLSFEDPPPIPPHIPAQAAPASMKSAPVRNIPPVRSSPQQPSPPPKRSQPSPRRPTASTVPSIPPIPPSEPSTLDTHDRKATGAPGTDEVKARHTTPSKRSLVTLLAPPPSSTTSDSQTVSTSSSHGASTATSNVPVVDLTDSSSSAPPPISTNIVTRSTNTPQRHPQPTNKPASHTADTAAGTPRQMAAAGSSKKQKRGLVQAKGPISAKKQRQGAASVGNSTVETVVPTVKRRTQSSAAKPSPPPHKPPNQTSPINPQISRVHLAETLPPPPVHSHLDQARDKSDDVIPQKATQSAASRRSLTAKPYTKTNTRRTCDNVATRKRRREADSPTSLAKCLSFDDSDDDEEGSSSIDTSRSPSPSTTLSAAAGKPVQGEEGGGSRRRVLALRKWTVVWPPPSDGPSLQLVVRGQVSQGEWESHVVERIRRPRLFVSQTTSQDVSLVGRMVPTPKLPAKVAHQFSHGIPSDWVHMFRSVLGDVKIKSIHQPAQMSAGFSLFHMFRPQSDDDDDEDDVTPASASKLERLQRPPAPPPSSLPRRQINRKTASKPSKQKTVELEVAPPVDTFYSSSDDKTLVKVKPAVSKAVPSKPEVVLQGKTTRSGRVTSPVKAWWKATEEDCATTAADHWTTDQVSSLKQAIHKVDPKDPKYWTKIAKWVDGKSAIQCQTKQFESVESTFTRPRPPTKSMKLNKSQLSRAGTQRFKKQVRQFVVEYEAANDGGDDVCVSPPTYHVTPSTSSRLSTPKSIRKFKRRHHVADDSDESDAAVLLQTVPSSHRDKLDAYNGRLLNQKYTRQHHHPSRSTFQSTKSGAHEMDEYGDPRTVRQSIQTTGARRLEGVLTPRGSMKVRVVKRTADDSSYEELDADSSDDD</sequence>
<feature type="region of interest" description="Disordered" evidence="1">
    <location>
        <begin position="769"/>
        <end position="823"/>
    </location>
</feature>
<feature type="compositionally biased region" description="Low complexity" evidence="1">
    <location>
        <begin position="139"/>
        <end position="150"/>
    </location>
</feature>
<feature type="compositionally biased region" description="Polar residues" evidence="1">
    <location>
        <begin position="408"/>
        <end position="445"/>
    </location>
</feature>
<feature type="compositionally biased region" description="Basic and acidic residues" evidence="1">
    <location>
        <begin position="544"/>
        <end position="557"/>
    </location>
</feature>
<dbReference type="STRING" id="112090.W4G758"/>
<protein>
    <recommendedName>
        <fullName evidence="3">Myb-like domain-containing protein</fullName>
    </recommendedName>
</protein>
<dbReference type="AlphaFoldDB" id="W4G758"/>
<feature type="compositionally biased region" description="Polar residues" evidence="1">
    <location>
        <begin position="560"/>
        <end position="570"/>
    </location>
</feature>
<feature type="compositionally biased region" description="Low complexity" evidence="1">
    <location>
        <begin position="368"/>
        <end position="400"/>
    </location>
</feature>
<evidence type="ECO:0000256" key="1">
    <source>
        <dbReference type="SAM" id="MobiDB-lite"/>
    </source>
</evidence>
<dbReference type="Gene3D" id="1.10.10.60">
    <property type="entry name" value="Homeodomain-like"/>
    <property type="match status" value="1"/>
</dbReference>
<gene>
    <name evidence="2" type="ORF">H257_10683</name>
</gene>
<feature type="compositionally biased region" description="Low complexity" evidence="1">
    <location>
        <begin position="105"/>
        <end position="130"/>
    </location>
</feature>
<dbReference type="InterPro" id="IPR001005">
    <property type="entry name" value="SANT/Myb"/>
</dbReference>
<dbReference type="EMBL" id="KI913142">
    <property type="protein sequence ID" value="ETV75096.1"/>
    <property type="molecule type" value="Genomic_DNA"/>
</dbReference>
<accession>W4G758</accession>
<name>W4G758_APHAT</name>
<dbReference type="InterPro" id="IPR009057">
    <property type="entry name" value="Homeodomain-like_sf"/>
</dbReference>
<dbReference type="SUPFAM" id="SSF46689">
    <property type="entry name" value="Homeodomain-like"/>
    <property type="match status" value="1"/>
</dbReference>
<feature type="region of interest" description="Disordered" evidence="1">
    <location>
        <begin position="1"/>
        <end position="39"/>
    </location>
</feature>
<feature type="compositionally biased region" description="Low complexity" evidence="1">
    <location>
        <begin position="206"/>
        <end position="220"/>
    </location>
</feature>
<feature type="compositionally biased region" description="Polar residues" evidence="1">
    <location>
        <begin position="1"/>
        <end position="11"/>
    </location>
</feature>
<feature type="compositionally biased region" description="Acidic residues" evidence="1">
    <location>
        <begin position="1124"/>
        <end position="1137"/>
    </location>
</feature>